<evidence type="ECO:0000313" key="2">
    <source>
        <dbReference type="Proteomes" id="UP000663881"/>
    </source>
</evidence>
<dbReference type="AlphaFoldDB" id="A0A820TM82"/>
<name>A0A820TM82_9BILA</name>
<dbReference type="Proteomes" id="UP000663881">
    <property type="component" value="Unassembled WGS sequence"/>
</dbReference>
<organism evidence="1 2">
    <name type="scientific">Adineta steineri</name>
    <dbReference type="NCBI Taxonomy" id="433720"/>
    <lineage>
        <taxon>Eukaryota</taxon>
        <taxon>Metazoa</taxon>
        <taxon>Spiralia</taxon>
        <taxon>Gnathifera</taxon>
        <taxon>Rotifera</taxon>
        <taxon>Eurotatoria</taxon>
        <taxon>Bdelloidea</taxon>
        <taxon>Adinetida</taxon>
        <taxon>Adinetidae</taxon>
        <taxon>Adineta</taxon>
    </lineage>
</organism>
<comment type="caution">
    <text evidence="1">The sequence shown here is derived from an EMBL/GenBank/DDBJ whole genome shotgun (WGS) entry which is preliminary data.</text>
</comment>
<feature type="non-terminal residue" evidence="1">
    <location>
        <position position="1"/>
    </location>
</feature>
<proteinExistence type="predicted"/>
<reference evidence="1" key="1">
    <citation type="submission" date="2021-02" db="EMBL/GenBank/DDBJ databases">
        <authorList>
            <person name="Nowell W R."/>
        </authorList>
    </citation>
    <scope>NUCLEOTIDE SEQUENCE</scope>
</reference>
<protein>
    <submittedName>
        <fullName evidence="1">Uncharacterized protein</fullName>
    </submittedName>
</protein>
<evidence type="ECO:0000313" key="1">
    <source>
        <dbReference type="EMBL" id="CAF4469162.1"/>
    </source>
</evidence>
<sequence>LSSQISIQRQRLIQIDKDKHELQQLLQEEMHQRNNSESKLKQYEV</sequence>
<gene>
    <name evidence="1" type="ORF">OKA104_LOCUS55128</name>
</gene>
<dbReference type="EMBL" id="CAJOAY010038301">
    <property type="protein sequence ID" value="CAF4469162.1"/>
    <property type="molecule type" value="Genomic_DNA"/>
</dbReference>
<accession>A0A820TM82</accession>